<reference evidence="1 2" key="1">
    <citation type="journal article" date="2018" name="Front. Plant Sci.">
        <title>Red Clover (Trifolium pratense) and Zigzag Clover (T. medium) - A Picture of Genomic Similarities and Differences.</title>
        <authorList>
            <person name="Dluhosova J."/>
            <person name="Istvanek J."/>
            <person name="Nedelnik J."/>
            <person name="Repkova J."/>
        </authorList>
    </citation>
    <scope>NUCLEOTIDE SEQUENCE [LARGE SCALE GENOMIC DNA]</scope>
    <source>
        <strain evidence="2">cv. 10/8</strain>
        <tissue evidence="1">Leaf</tissue>
    </source>
</reference>
<keyword evidence="2" id="KW-1185">Reference proteome</keyword>
<evidence type="ECO:0000313" key="1">
    <source>
        <dbReference type="EMBL" id="MCI58186.1"/>
    </source>
</evidence>
<dbReference type="Proteomes" id="UP000265520">
    <property type="component" value="Unassembled WGS sequence"/>
</dbReference>
<name>A0A392TDK3_9FABA</name>
<organism evidence="1 2">
    <name type="scientific">Trifolium medium</name>
    <dbReference type="NCBI Taxonomy" id="97028"/>
    <lineage>
        <taxon>Eukaryota</taxon>
        <taxon>Viridiplantae</taxon>
        <taxon>Streptophyta</taxon>
        <taxon>Embryophyta</taxon>
        <taxon>Tracheophyta</taxon>
        <taxon>Spermatophyta</taxon>
        <taxon>Magnoliopsida</taxon>
        <taxon>eudicotyledons</taxon>
        <taxon>Gunneridae</taxon>
        <taxon>Pentapetalae</taxon>
        <taxon>rosids</taxon>
        <taxon>fabids</taxon>
        <taxon>Fabales</taxon>
        <taxon>Fabaceae</taxon>
        <taxon>Papilionoideae</taxon>
        <taxon>50 kb inversion clade</taxon>
        <taxon>NPAAA clade</taxon>
        <taxon>Hologalegina</taxon>
        <taxon>IRL clade</taxon>
        <taxon>Trifolieae</taxon>
        <taxon>Trifolium</taxon>
    </lineage>
</organism>
<dbReference type="EMBL" id="LXQA010541978">
    <property type="protein sequence ID" value="MCI58186.1"/>
    <property type="molecule type" value="Genomic_DNA"/>
</dbReference>
<feature type="non-terminal residue" evidence="1">
    <location>
        <position position="65"/>
    </location>
</feature>
<sequence length="65" mass="7722">MREKVEREALPRASGAIRLTEYDSQRQDGFINRLDKETTSFFFTNFPEDTQVMELWTLFAKFGRV</sequence>
<evidence type="ECO:0008006" key="3">
    <source>
        <dbReference type="Google" id="ProtNLM"/>
    </source>
</evidence>
<accession>A0A392TDK3</accession>
<proteinExistence type="predicted"/>
<comment type="caution">
    <text evidence="1">The sequence shown here is derived from an EMBL/GenBank/DDBJ whole genome shotgun (WGS) entry which is preliminary data.</text>
</comment>
<protein>
    <recommendedName>
        <fullName evidence="3">RNA-binding protein 25-like</fullName>
    </recommendedName>
</protein>
<dbReference type="AlphaFoldDB" id="A0A392TDK3"/>
<evidence type="ECO:0000313" key="2">
    <source>
        <dbReference type="Proteomes" id="UP000265520"/>
    </source>
</evidence>